<keyword evidence="4" id="KW-1185">Reference proteome</keyword>
<protein>
    <recommendedName>
        <fullName evidence="2">CID domain-containing protein</fullName>
    </recommendedName>
</protein>
<feature type="domain" description="CID" evidence="2">
    <location>
        <begin position="20"/>
        <end position="135"/>
    </location>
</feature>
<dbReference type="Proteomes" id="UP001445335">
    <property type="component" value="Unassembled WGS sequence"/>
</dbReference>
<dbReference type="AlphaFoldDB" id="A0AAW1RCF8"/>
<accession>A0AAW1RCF8</accession>
<dbReference type="SMART" id="SM00582">
    <property type="entry name" value="RPR"/>
    <property type="match status" value="1"/>
</dbReference>
<name>A0AAW1RCF8_9CHLO</name>
<comment type="caution">
    <text evidence="3">The sequence shown here is derived from an EMBL/GenBank/DDBJ whole genome shotgun (WGS) entry which is preliminary data.</text>
</comment>
<dbReference type="InterPro" id="IPR008942">
    <property type="entry name" value="ENTH_VHS"/>
</dbReference>
<dbReference type="InterPro" id="IPR006569">
    <property type="entry name" value="CID_dom"/>
</dbReference>
<dbReference type="SUPFAM" id="SSF48464">
    <property type="entry name" value="ENTH/VHS domain"/>
    <property type="match status" value="1"/>
</dbReference>
<evidence type="ECO:0000313" key="4">
    <source>
        <dbReference type="Proteomes" id="UP001445335"/>
    </source>
</evidence>
<feature type="region of interest" description="Disordered" evidence="1">
    <location>
        <begin position="138"/>
        <end position="158"/>
    </location>
</feature>
<feature type="region of interest" description="Disordered" evidence="1">
    <location>
        <begin position="205"/>
        <end position="289"/>
    </location>
</feature>
<gene>
    <name evidence="3" type="ORF">WJX81_005139</name>
</gene>
<evidence type="ECO:0000259" key="2">
    <source>
        <dbReference type="SMART" id="SM00582"/>
    </source>
</evidence>
<organism evidence="3 4">
    <name type="scientific">Elliptochloris bilobata</name>
    <dbReference type="NCBI Taxonomy" id="381761"/>
    <lineage>
        <taxon>Eukaryota</taxon>
        <taxon>Viridiplantae</taxon>
        <taxon>Chlorophyta</taxon>
        <taxon>core chlorophytes</taxon>
        <taxon>Trebouxiophyceae</taxon>
        <taxon>Trebouxiophyceae incertae sedis</taxon>
        <taxon>Elliptochloris clade</taxon>
        <taxon>Elliptochloris</taxon>
    </lineage>
</organism>
<evidence type="ECO:0000256" key="1">
    <source>
        <dbReference type="SAM" id="MobiDB-lite"/>
    </source>
</evidence>
<dbReference type="Gene3D" id="1.25.40.90">
    <property type="match status" value="1"/>
</dbReference>
<proteinExistence type="predicted"/>
<feature type="compositionally biased region" description="Low complexity" evidence="1">
    <location>
        <begin position="247"/>
        <end position="264"/>
    </location>
</feature>
<reference evidence="3 4" key="1">
    <citation type="journal article" date="2024" name="Nat. Commun.">
        <title>Phylogenomics reveals the evolutionary origins of lichenization in chlorophyte algae.</title>
        <authorList>
            <person name="Puginier C."/>
            <person name="Libourel C."/>
            <person name="Otte J."/>
            <person name="Skaloud P."/>
            <person name="Haon M."/>
            <person name="Grisel S."/>
            <person name="Petersen M."/>
            <person name="Berrin J.G."/>
            <person name="Delaux P.M."/>
            <person name="Dal Grande F."/>
            <person name="Keller J."/>
        </authorList>
    </citation>
    <scope>NUCLEOTIDE SEQUENCE [LARGE SCALE GENOMIC DNA]</scope>
    <source>
        <strain evidence="3 4">SAG 245.80</strain>
    </source>
</reference>
<feature type="compositionally biased region" description="Low complexity" evidence="1">
    <location>
        <begin position="209"/>
        <end position="222"/>
    </location>
</feature>
<dbReference type="Pfam" id="PF04818">
    <property type="entry name" value="CID"/>
    <property type="match status" value="1"/>
</dbReference>
<evidence type="ECO:0000313" key="3">
    <source>
        <dbReference type="EMBL" id="KAK9830981.1"/>
    </source>
</evidence>
<dbReference type="EMBL" id="JALJOU010000048">
    <property type="protein sequence ID" value="KAK9830981.1"/>
    <property type="molecule type" value="Genomic_DNA"/>
</dbReference>
<sequence>MGWPREGEFKELLDRCARKSSKGLLDELASLAVADDKQCYKLVVALVEKALGRAAPAQRLNVLYALSAICRRSKALRGSRDKYVARFEPGMAKVAAQVAEVPEASAAQVAKLVSLWQHEDVFVPAMLARFGRNSKPLARPTGAPAGVLPPPQPRAASPAGNLMAAAQAEAGLGLGPEAGSVGKPASVNSAGSPVLSAFSGPGAVPPAPAAAANQVGPGAAAVPAPPAASTGSNRQSAMYDPFSNDFSSPTSSPVAAAGTPAAPAAAPPATTPAKRARVSRWGKPAQAAPSVLLLLT</sequence>